<dbReference type="NCBIfam" id="NF006583">
    <property type="entry name" value="PRK09109.1"/>
    <property type="match status" value="1"/>
</dbReference>
<keyword evidence="4 7" id="KW-1133">Transmembrane helix</keyword>
<dbReference type="Pfam" id="PF01618">
    <property type="entry name" value="MotA_ExbB"/>
    <property type="match status" value="1"/>
</dbReference>
<dbReference type="GO" id="GO:0071978">
    <property type="term" value="P:bacterial-type flagellum-dependent swarming motility"/>
    <property type="evidence" value="ECO:0007669"/>
    <property type="project" value="InterPro"/>
</dbReference>
<dbReference type="AlphaFoldDB" id="A0A1Y5HUR7"/>
<evidence type="ECO:0000259" key="8">
    <source>
        <dbReference type="Pfam" id="PF01618"/>
    </source>
</evidence>
<evidence type="ECO:0000256" key="3">
    <source>
        <dbReference type="ARBA" id="ARBA00022692"/>
    </source>
</evidence>
<dbReference type="GO" id="GO:0006935">
    <property type="term" value="P:chemotaxis"/>
    <property type="evidence" value="ECO:0007669"/>
    <property type="project" value="InterPro"/>
</dbReference>
<comment type="subcellular location">
    <subcellularLocation>
        <location evidence="1">Cell membrane</location>
        <topology evidence="1">Multi-pass membrane protein</topology>
    </subcellularLocation>
    <subcellularLocation>
        <location evidence="6">Membrane</location>
        <topology evidence="6">Multi-pass membrane protein</topology>
    </subcellularLocation>
</comment>
<feature type="transmembrane region" description="Helical" evidence="7">
    <location>
        <begin position="149"/>
        <end position="169"/>
    </location>
</feature>
<dbReference type="Proteomes" id="UP000227088">
    <property type="component" value="Unassembled WGS sequence"/>
</dbReference>
<dbReference type="InterPro" id="IPR047055">
    <property type="entry name" value="MotA-like"/>
</dbReference>
<comment type="caution">
    <text evidence="9">The sequence shown here is derived from an EMBL/GenBank/DDBJ whole genome shotgun (WGS) entry which is preliminary data.</text>
</comment>
<evidence type="ECO:0000256" key="2">
    <source>
        <dbReference type="ARBA" id="ARBA00022475"/>
    </source>
</evidence>
<keyword evidence="3 7" id="KW-0812">Transmembrane</keyword>
<accession>A0A1Y5HUR7</accession>
<dbReference type="GO" id="GO:0015031">
    <property type="term" value="P:protein transport"/>
    <property type="evidence" value="ECO:0007669"/>
    <property type="project" value="UniProtKB-KW"/>
</dbReference>
<reference evidence="10" key="1">
    <citation type="journal article" date="2017" name="Proc. Natl. Acad. Sci. U.S.A.">
        <title>Simulation of Deepwater Horizon oil plume reveals substrate specialization within a complex community of hydrocarbon degraders.</title>
        <authorList>
            <person name="Hu P."/>
            <person name="Dubinsky E.A."/>
            <person name="Probst A.J."/>
            <person name="Wang J."/>
            <person name="Sieber C.M.K."/>
            <person name="Tom L.M."/>
            <person name="Gardinali P."/>
            <person name="Banfield J.F."/>
            <person name="Atlas R.M."/>
            <person name="Andersen G.L."/>
        </authorList>
    </citation>
    <scope>NUCLEOTIDE SEQUENCE [LARGE SCALE GENOMIC DNA]</scope>
</reference>
<protein>
    <recommendedName>
        <fullName evidence="8">MotA/TolQ/ExbB proton channel domain-containing protein</fullName>
    </recommendedName>
</protein>
<evidence type="ECO:0000256" key="7">
    <source>
        <dbReference type="SAM" id="Phobius"/>
    </source>
</evidence>
<keyword evidence="6" id="KW-0813">Transport</keyword>
<name>A0A1Y5HUR7_OLEAN</name>
<sequence length="246" mass="26772">MDRLVLLVLFGAIASVISGHLLEGGSLASLWNGPAILIVFVGSLFATIVQTPQYLALRAIKLLSWLIAPPQASLDQLLTKLTTCGNAYRKDGILGLDRIAQAETDPVMKRALIMLADGQSPEAIEYSIRLEIETHHEKDMYAAEVFDNLGGYLPTLGIVGAVLGLMQVLSNLDQPEELGRGIATAFVATFYGVGAANLIAIPIAGRLRSFIQRRTRYHKAMIVGVMAMREGINPQLIRYRLEGMDL</sequence>
<evidence type="ECO:0000313" key="9">
    <source>
        <dbReference type="EMBL" id="OUS38515.1"/>
    </source>
</evidence>
<proteinExistence type="inferred from homology"/>
<evidence type="ECO:0000256" key="4">
    <source>
        <dbReference type="ARBA" id="ARBA00022989"/>
    </source>
</evidence>
<dbReference type="InterPro" id="IPR002898">
    <property type="entry name" value="MotA_ExbB_proton_chnl"/>
</dbReference>
<dbReference type="PANTHER" id="PTHR30433:SF3">
    <property type="entry name" value="MOTILITY PROTEIN A"/>
    <property type="match status" value="1"/>
</dbReference>
<keyword evidence="6" id="KW-0653">Protein transport</keyword>
<dbReference type="GO" id="GO:0005886">
    <property type="term" value="C:plasma membrane"/>
    <property type="evidence" value="ECO:0007669"/>
    <property type="project" value="UniProtKB-SubCell"/>
</dbReference>
<keyword evidence="5 7" id="KW-0472">Membrane</keyword>
<feature type="domain" description="MotA/TolQ/ExbB proton channel" evidence="8">
    <location>
        <begin position="102"/>
        <end position="216"/>
    </location>
</feature>
<feature type="transmembrane region" description="Helical" evidence="7">
    <location>
        <begin position="181"/>
        <end position="204"/>
    </location>
</feature>
<feature type="transmembrane region" description="Helical" evidence="7">
    <location>
        <begin position="35"/>
        <end position="57"/>
    </location>
</feature>
<comment type="similarity">
    <text evidence="6">Belongs to the exbB/tolQ family.</text>
</comment>
<evidence type="ECO:0000256" key="5">
    <source>
        <dbReference type="ARBA" id="ARBA00023136"/>
    </source>
</evidence>
<organism evidence="9 10">
    <name type="scientific">Oleispira antarctica</name>
    <dbReference type="NCBI Taxonomy" id="188908"/>
    <lineage>
        <taxon>Bacteria</taxon>
        <taxon>Pseudomonadati</taxon>
        <taxon>Pseudomonadota</taxon>
        <taxon>Gammaproteobacteria</taxon>
        <taxon>Oceanospirillales</taxon>
        <taxon>Oceanospirillaceae</taxon>
        <taxon>Oleispira</taxon>
    </lineage>
</organism>
<dbReference type="PANTHER" id="PTHR30433">
    <property type="entry name" value="CHEMOTAXIS PROTEIN MOTA"/>
    <property type="match status" value="1"/>
</dbReference>
<gene>
    <name evidence="9" type="ORF">A9R00_10405</name>
</gene>
<dbReference type="EMBL" id="MABE01000604">
    <property type="protein sequence ID" value="OUS38515.1"/>
    <property type="molecule type" value="Genomic_DNA"/>
</dbReference>
<evidence type="ECO:0000256" key="6">
    <source>
        <dbReference type="RuleBase" id="RU004057"/>
    </source>
</evidence>
<keyword evidence="2" id="KW-1003">Cell membrane</keyword>
<evidence type="ECO:0000313" key="10">
    <source>
        <dbReference type="Proteomes" id="UP000227088"/>
    </source>
</evidence>
<evidence type="ECO:0000256" key="1">
    <source>
        <dbReference type="ARBA" id="ARBA00004651"/>
    </source>
</evidence>